<dbReference type="EMBL" id="MGFS01000027">
    <property type="protein sequence ID" value="OGM10948.1"/>
    <property type="molecule type" value="Genomic_DNA"/>
</dbReference>
<evidence type="ECO:0000313" key="2">
    <source>
        <dbReference type="EMBL" id="OGM10948.1"/>
    </source>
</evidence>
<gene>
    <name evidence="2" type="ORF">A2Z22_03715</name>
</gene>
<reference evidence="2 3" key="1">
    <citation type="journal article" date="2016" name="Nat. Commun.">
        <title>Thousands of microbial genomes shed light on interconnected biogeochemical processes in an aquifer system.</title>
        <authorList>
            <person name="Anantharaman K."/>
            <person name="Brown C.T."/>
            <person name="Hug L.A."/>
            <person name="Sharon I."/>
            <person name="Castelle C.J."/>
            <person name="Probst A.J."/>
            <person name="Thomas B.C."/>
            <person name="Singh A."/>
            <person name="Wilkins M.J."/>
            <person name="Karaoz U."/>
            <person name="Brodie E.L."/>
            <person name="Williams K.H."/>
            <person name="Hubbard S.S."/>
            <person name="Banfield J.F."/>
        </authorList>
    </citation>
    <scope>NUCLEOTIDE SEQUENCE [LARGE SCALE GENOMIC DNA]</scope>
</reference>
<dbReference type="AlphaFoldDB" id="A0A1F7X989"/>
<accession>A0A1F7X989</accession>
<organism evidence="2 3">
    <name type="scientific">Candidatus Woesebacteria bacterium RBG_16_34_12</name>
    <dbReference type="NCBI Taxonomy" id="1802480"/>
    <lineage>
        <taxon>Bacteria</taxon>
        <taxon>Candidatus Woeseibacteriota</taxon>
    </lineage>
</organism>
<feature type="region of interest" description="Disordered" evidence="1">
    <location>
        <begin position="1"/>
        <end position="20"/>
    </location>
</feature>
<comment type="caution">
    <text evidence="2">The sequence shown here is derived from an EMBL/GenBank/DDBJ whole genome shotgun (WGS) entry which is preliminary data.</text>
</comment>
<sequence length="662" mass="76703">MEENVQEKSATKPEAGKQESLFRRLNNLVETVTTPKPENEQLWARGDGQRPRWLVFQEKDEKNGKSYFVNKLYFLGEDPISRKKLERKFHEAKEGKLDWDIVVREFGNDAGKREIDLRLSRSIKGLRKERVINLTSQTELDGKTEKELSDRVAKLSKYNFWTEKAKGLSRRKFLTQAASAITGMAVGGMLFPLVGCAPDVKAWDEVLDQSTDFTGSGENKVSVSKKEKVGKTESDDIKSPDIIDGYPVYRFNNPISSREELDRFRLEIRKSVEGKEFDLKNRGLELLVSKQAWERWTKPNNPNHPWDGQQLIYFIQLHLYEMNTILKNSDLADYQVHLSHIIICDESIEESDDPELVTKFMQGTNSRQALGSWYINSEYNPKDSSYHHGSYDDGLLHEWMHYLLFVDLHDEAFFNPSDKNFATIDRNPDGRLRIPERLRNFQLLEREAIEPKDSRMLCNAHAGEGNMQLSPVEVMAFLYSNTLAQDIDKDDTSLLYFEVVMRKIDDIEKGKSMASGYHFPKPEEMMGRKIKVNLYDSNLYYDETLGMTKEDTIRQAKSSFQYHWQVNENPLNFEVGADTPAIHIQKDKLHGSAKFVGEEESTDVSKLFIMEITDEQGIRKLYAFTTQHLIYWNTKENDRKARDQGRELELVKDDLPVIVDLD</sequence>
<evidence type="ECO:0000256" key="1">
    <source>
        <dbReference type="SAM" id="MobiDB-lite"/>
    </source>
</evidence>
<proteinExistence type="predicted"/>
<name>A0A1F7X989_9BACT</name>
<dbReference type="Proteomes" id="UP000177053">
    <property type="component" value="Unassembled WGS sequence"/>
</dbReference>
<protein>
    <submittedName>
        <fullName evidence="2">Uncharacterized protein</fullName>
    </submittedName>
</protein>
<evidence type="ECO:0000313" key="3">
    <source>
        <dbReference type="Proteomes" id="UP000177053"/>
    </source>
</evidence>